<dbReference type="Gene3D" id="3.40.50.300">
    <property type="entry name" value="P-loop containing nucleotide triphosphate hydrolases"/>
    <property type="match status" value="1"/>
</dbReference>
<feature type="repeat" description="TPR" evidence="1">
    <location>
        <begin position="1005"/>
        <end position="1038"/>
    </location>
</feature>
<evidence type="ECO:0000259" key="4">
    <source>
        <dbReference type="Pfam" id="PF25000"/>
    </source>
</evidence>
<reference evidence="6" key="1">
    <citation type="journal article" date="2005" name="Nature">
        <title>Sequencing of Aspergillus nidulans and comparative analysis with A. fumigatus and A. oryzae.</title>
        <authorList>
            <person name="Galagan J.E."/>
            <person name="Calvo S.E."/>
            <person name="Cuomo C."/>
            <person name="Ma L.J."/>
            <person name="Wortman J.R."/>
            <person name="Batzoglou S."/>
            <person name="Lee S.I."/>
            <person name="Basturkmen M."/>
            <person name="Spevak C.C."/>
            <person name="Clutterbuck J."/>
            <person name="Kapitonov V."/>
            <person name="Jurka J."/>
            <person name="Scazzocchio C."/>
            <person name="Farman M."/>
            <person name="Butler J."/>
            <person name="Purcell S."/>
            <person name="Harris S."/>
            <person name="Braus G.H."/>
            <person name="Draht O."/>
            <person name="Busch S."/>
            <person name="D'Enfert C."/>
            <person name="Bouchier C."/>
            <person name="Goldman G.H."/>
            <person name="Bell-Pedersen D."/>
            <person name="Griffiths-Jones S."/>
            <person name="Doonan J.H."/>
            <person name="Yu J."/>
            <person name="Vienken K."/>
            <person name="Pain A."/>
            <person name="Freitag M."/>
            <person name="Selker E.U."/>
            <person name="Archer D.B."/>
            <person name="Penalva M.A."/>
            <person name="Oakley B.R."/>
            <person name="Momany M."/>
            <person name="Tanaka T."/>
            <person name="Kumagai T."/>
            <person name="Asai K."/>
            <person name="Machida M."/>
            <person name="Nierman W.C."/>
            <person name="Denning D.W."/>
            <person name="Caddick M."/>
            <person name="Hynes M."/>
            <person name="Paoletti M."/>
            <person name="Fischer R."/>
            <person name="Miller B."/>
            <person name="Dyer P."/>
            <person name="Sachs M.S."/>
            <person name="Osmani S.A."/>
            <person name="Birren B.W."/>
        </authorList>
    </citation>
    <scope>NUCLEOTIDE SEQUENCE [LARGE SCALE GENOMIC DNA]</scope>
    <source>
        <strain evidence="6">FGSC A4 / ATCC 38163 / CBS 112.46 / NRRL 194 / M139</strain>
    </source>
</reference>
<feature type="repeat" description="TPR" evidence="1">
    <location>
        <begin position="753"/>
        <end position="786"/>
    </location>
</feature>
<dbReference type="RefSeq" id="XP_661151.1">
    <property type="nucleotide sequence ID" value="XM_656059.1"/>
</dbReference>
<dbReference type="GO" id="GO:0009116">
    <property type="term" value="P:nucleoside metabolic process"/>
    <property type="evidence" value="ECO:0007669"/>
    <property type="project" value="InterPro"/>
</dbReference>
<keyword evidence="6" id="KW-1185">Reference proteome</keyword>
<dbReference type="GO" id="GO:0003824">
    <property type="term" value="F:catalytic activity"/>
    <property type="evidence" value="ECO:0007669"/>
    <property type="project" value="InterPro"/>
</dbReference>
<feature type="repeat" description="TPR" evidence="1">
    <location>
        <begin position="963"/>
        <end position="996"/>
    </location>
</feature>
<dbReference type="HOGENOM" id="CLU_000288_125_3_1"/>
<dbReference type="InterPro" id="IPR041664">
    <property type="entry name" value="AAA_16"/>
</dbReference>
<feature type="domain" description="DUF7779" evidence="4">
    <location>
        <begin position="604"/>
        <end position="685"/>
    </location>
</feature>
<dbReference type="InterPro" id="IPR056681">
    <property type="entry name" value="DUF7779"/>
</dbReference>
<feature type="repeat" description="TPR" evidence="1">
    <location>
        <begin position="837"/>
        <end position="870"/>
    </location>
</feature>
<sequence>MTKRARPQGQAVPEGSMPRHEDHVTRLAVRLKMRPSSRDEFAIAIICALTLEAEAVEDLFDEIYDRLGEHYRKEPGDDNAYVNGRIGNHNVVVCYMPGIGKGSAASVASSLKISYKRIEVALVVGICGGAPYPLSGGEVFLGDVIISDSVVQYDFGRQYPGGFKKKLGVRDTLGRPNRAIRSILASLQARRSRKDLQDKLLQHLQALQESLSDWHYPTIDDILFEASYQHKHYGLTSPACPCLDSMSEDICKTAVESPCTSLGCDMDRSEGVVGFEMEGAGVWDNISCIIIKGVCDYADSHKNKAWQAYAAATGAAAAKSFLEYWEPTAREDLSAVPVIEEFIGREEELNCLWDYLQPASSQTRRVAVLHGLGGIGKTQLAIHFARKHKNEFTAIFWLNSKDQSALVSSLSSCLSQIQGPPIEDQAVNKEEAVQRANQVLQWLARPGNTRWLIIFDNVDQYSPIQGHGHCGFDVYEFFPKADHGSIMITSRLQGLTELGKSFPVQKLIYKDATQLLLQSSGFSAKDITQMGAEQDLMNLASLLDGLSLAIVIAGAFMCQTGTTFKEYLELYRTSWFDLQSQSAPKRQYQQGNIVQTWNITYKEIQKHDSTAAKLLLLLAFFDNQDIWYELIRNGLDYSNPPQWFETAVSSKLVFKAKLKALVKFSLVEIKQQEGSYTLHPVVQDWCYHIAALDGLTNQLQELAFISVGNMVPSYDTRDYARLEQRLLPHANNLIQRNIGHWLDIQPEDRINIFGAFHGLGNLYSDQRKLKEAEEMYQQALAGKEKALGPDHTSTLDTVNNLGNLYSDQGKLKEAEKMYQRALAGKEKALGPDHTSTLDTVNNLGILYSDQGKLKEAEEMYQRALAGYEKALGPDHTSTLVTVNNLGNLYSDQGKLKEAEKMYQQALKGYEKALGPDHTSTLDTVNNLGSLYKNQGKLKEAEEMYQQALAGKEKALGPDHTSTLDTVNNLGILYKNQGKLKEAEEMYQRALAGKEKALGPDHTSTLMTVNNLGSLYSDQGKLKEAEKMYQQALAGYEKALGPDHTSTLITVNNLGNLYSDQGKLKEAEKMYQQALAGYEKALGPDHTSTLVTVNNLGNLYSDQGKLKEAEKMYQQALAGYEKAVGPDHTSTLDTVNNLGILYSDQGKLKEAEKMYQQALAGYEKALSPDHTSTLMTVNNLGSLYKNQGKLKEAEEMYQQALAGKEKALGPDHTSTLMTVNNLGILYSDQGKLKEAEEMFQRALAGYGKALGPNHSKTCVVANNLVSLASLHAEQDSPRHIHVSPDPHPQ</sequence>
<evidence type="ECO:0000259" key="3">
    <source>
        <dbReference type="Pfam" id="PF13191"/>
    </source>
</evidence>
<feature type="repeat" description="TPR" evidence="1">
    <location>
        <begin position="1047"/>
        <end position="1080"/>
    </location>
</feature>
<feature type="repeat" description="TPR" evidence="1">
    <location>
        <begin position="1215"/>
        <end position="1248"/>
    </location>
</feature>
<dbReference type="KEGG" id="ani:ANIA_03547"/>
<dbReference type="InParanoid" id="Q5B7D3"/>
<feature type="domain" description="Orc1-like AAA ATPase" evidence="3">
    <location>
        <begin position="341"/>
        <end position="464"/>
    </location>
</feature>
<feature type="repeat" description="TPR" evidence="1">
    <location>
        <begin position="795"/>
        <end position="828"/>
    </location>
</feature>
<dbReference type="SMART" id="SM00028">
    <property type="entry name" value="TPR"/>
    <property type="match status" value="12"/>
</dbReference>
<dbReference type="Pfam" id="PF25000">
    <property type="entry name" value="DUF7779"/>
    <property type="match status" value="1"/>
</dbReference>
<keyword evidence="1" id="KW-0802">TPR repeat</keyword>
<dbReference type="GeneID" id="2872969"/>
<dbReference type="Proteomes" id="UP000000560">
    <property type="component" value="Chromosome II"/>
</dbReference>
<dbReference type="PANTHER" id="PTHR46082">
    <property type="entry name" value="ATP/GTP-BINDING PROTEIN-RELATED"/>
    <property type="match status" value="1"/>
</dbReference>
<dbReference type="Gene3D" id="3.40.50.1580">
    <property type="entry name" value="Nucleoside phosphorylase domain"/>
    <property type="match status" value="1"/>
</dbReference>
<dbReference type="SUPFAM" id="SSF52540">
    <property type="entry name" value="P-loop containing nucleoside triphosphate hydrolases"/>
    <property type="match status" value="1"/>
</dbReference>
<reference evidence="6" key="2">
    <citation type="journal article" date="2009" name="Fungal Genet. Biol.">
        <title>The 2008 update of the Aspergillus nidulans genome annotation: a community effort.</title>
        <authorList>
            <person name="Wortman J.R."/>
            <person name="Gilsenan J.M."/>
            <person name="Joardar V."/>
            <person name="Deegan J."/>
            <person name="Clutterbuck J."/>
            <person name="Andersen M.R."/>
            <person name="Archer D."/>
            <person name="Bencina M."/>
            <person name="Braus G."/>
            <person name="Coutinho P."/>
            <person name="von Dohren H."/>
            <person name="Doonan J."/>
            <person name="Driessen A.J."/>
            <person name="Durek P."/>
            <person name="Espeso E."/>
            <person name="Fekete E."/>
            <person name="Flipphi M."/>
            <person name="Estrada C.G."/>
            <person name="Geysens S."/>
            <person name="Goldman G."/>
            <person name="de Groot P.W."/>
            <person name="Hansen K."/>
            <person name="Harris S.D."/>
            <person name="Heinekamp T."/>
            <person name="Helmstaedt K."/>
            <person name="Henrissat B."/>
            <person name="Hofmann G."/>
            <person name="Homan T."/>
            <person name="Horio T."/>
            <person name="Horiuchi H."/>
            <person name="James S."/>
            <person name="Jones M."/>
            <person name="Karaffa L."/>
            <person name="Karanyi Z."/>
            <person name="Kato M."/>
            <person name="Keller N."/>
            <person name="Kelly D.E."/>
            <person name="Kiel J.A."/>
            <person name="Kim J.M."/>
            <person name="van der Klei I.J."/>
            <person name="Klis F.M."/>
            <person name="Kovalchuk A."/>
            <person name="Krasevec N."/>
            <person name="Kubicek C.P."/>
            <person name="Liu B."/>
            <person name="Maccabe A."/>
            <person name="Meyer V."/>
            <person name="Mirabito P."/>
            <person name="Miskei M."/>
            <person name="Mos M."/>
            <person name="Mullins J."/>
            <person name="Nelson D.R."/>
            <person name="Nielsen J."/>
            <person name="Oakley B.R."/>
            <person name="Osmani S.A."/>
            <person name="Pakula T."/>
            <person name="Paszewski A."/>
            <person name="Paulsen I."/>
            <person name="Pilsyk S."/>
            <person name="Pocsi I."/>
            <person name="Punt P.J."/>
            <person name="Ram A.F."/>
            <person name="Ren Q."/>
            <person name="Robellet X."/>
            <person name="Robson G."/>
            <person name="Seiboth B."/>
            <person name="van Solingen P."/>
            <person name="Specht T."/>
            <person name="Sun J."/>
            <person name="Taheri-Talesh N."/>
            <person name="Takeshita N."/>
            <person name="Ussery D."/>
            <person name="vanKuyk P.A."/>
            <person name="Visser H."/>
            <person name="van de Vondervoort P.J."/>
            <person name="de Vries R.P."/>
            <person name="Walton J."/>
            <person name="Xiang X."/>
            <person name="Xiong Y."/>
            <person name="Zeng A.P."/>
            <person name="Brandt B.W."/>
            <person name="Cornell M.J."/>
            <person name="van den Hondel C.A."/>
            <person name="Visser J."/>
            <person name="Oliver S.G."/>
            <person name="Turner G."/>
        </authorList>
    </citation>
    <scope>GENOME REANNOTATION</scope>
    <source>
        <strain evidence="6">FGSC A4 / ATCC 38163 / CBS 112.46 / NRRL 194 / M139</strain>
    </source>
</reference>
<dbReference type="InterPro" id="IPR011990">
    <property type="entry name" value="TPR-like_helical_dom_sf"/>
</dbReference>
<dbReference type="Gene3D" id="1.25.40.10">
    <property type="entry name" value="Tetratricopeptide repeat domain"/>
    <property type="match status" value="3"/>
</dbReference>
<dbReference type="GO" id="GO:0043531">
    <property type="term" value="F:ADP binding"/>
    <property type="evidence" value="ECO:0007669"/>
    <property type="project" value="InterPro"/>
</dbReference>
<gene>
    <name evidence="5" type="ORF">ANIA_03547</name>
</gene>
<dbReference type="VEuPathDB" id="FungiDB:AN3547"/>
<dbReference type="OMA" id="QELGAYC"/>
<accession>Q5B7D3</accession>
<proteinExistence type="predicted"/>
<evidence type="ECO:0000313" key="6">
    <source>
        <dbReference type="Proteomes" id="UP000000560"/>
    </source>
</evidence>
<name>Q5B7D3_EMENI</name>
<feature type="repeat" description="TPR" evidence="1">
    <location>
        <begin position="879"/>
        <end position="912"/>
    </location>
</feature>
<dbReference type="PROSITE" id="PS50005">
    <property type="entry name" value="TPR"/>
    <property type="match status" value="12"/>
</dbReference>
<dbReference type="InterPro" id="IPR035994">
    <property type="entry name" value="Nucleoside_phosphorylase_sf"/>
</dbReference>
<feature type="domain" description="Nucleoside phosphorylase" evidence="2">
    <location>
        <begin position="43"/>
        <end position="175"/>
    </location>
</feature>
<dbReference type="eggNOG" id="KOG1840">
    <property type="taxonomic scope" value="Eukaryota"/>
</dbReference>
<dbReference type="PRINTS" id="PR00381">
    <property type="entry name" value="KINESINLIGHT"/>
</dbReference>
<dbReference type="Pfam" id="PF13424">
    <property type="entry name" value="TPR_12"/>
    <property type="match status" value="6"/>
</dbReference>
<dbReference type="InterPro" id="IPR000845">
    <property type="entry name" value="Nucleoside_phosphorylase_d"/>
</dbReference>
<dbReference type="EMBL" id="BN001302">
    <property type="protein sequence ID" value="CBF75912.1"/>
    <property type="molecule type" value="Genomic_DNA"/>
</dbReference>
<dbReference type="PANTHER" id="PTHR46082:SF6">
    <property type="entry name" value="AAA+ ATPASE DOMAIN-CONTAINING PROTEIN-RELATED"/>
    <property type="match status" value="1"/>
</dbReference>
<dbReference type="SUPFAM" id="SSF48452">
    <property type="entry name" value="TPR-like"/>
    <property type="match status" value="2"/>
</dbReference>
<organism evidence="5 6">
    <name type="scientific">Emericella nidulans (strain FGSC A4 / ATCC 38163 / CBS 112.46 / NRRL 194 / M139)</name>
    <name type="common">Aspergillus nidulans</name>
    <dbReference type="NCBI Taxonomy" id="227321"/>
    <lineage>
        <taxon>Eukaryota</taxon>
        <taxon>Fungi</taxon>
        <taxon>Dikarya</taxon>
        <taxon>Ascomycota</taxon>
        <taxon>Pezizomycotina</taxon>
        <taxon>Eurotiomycetes</taxon>
        <taxon>Eurotiomycetidae</taxon>
        <taxon>Eurotiales</taxon>
        <taxon>Aspergillaceae</taxon>
        <taxon>Aspergillus</taxon>
        <taxon>Aspergillus subgen. Nidulantes</taxon>
    </lineage>
</organism>
<feature type="repeat" description="TPR" evidence="1">
    <location>
        <begin position="921"/>
        <end position="954"/>
    </location>
</feature>
<protein>
    <submittedName>
        <fullName evidence="5">Uncharacterized protein</fullName>
    </submittedName>
</protein>
<feature type="repeat" description="TPR" evidence="1">
    <location>
        <begin position="1089"/>
        <end position="1122"/>
    </location>
</feature>
<dbReference type="OrthoDB" id="1658288at2759"/>
<evidence type="ECO:0000313" key="5">
    <source>
        <dbReference type="EMBL" id="CBF75912.1"/>
    </source>
</evidence>
<dbReference type="InterPro" id="IPR019734">
    <property type="entry name" value="TPR_rpt"/>
</dbReference>
<feature type="repeat" description="TPR" evidence="1">
    <location>
        <begin position="1173"/>
        <end position="1206"/>
    </location>
</feature>
<evidence type="ECO:0000259" key="2">
    <source>
        <dbReference type="Pfam" id="PF01048"/>
    </source>
</evidence>
<accession>C8V4Q8</accession>
<dbReference type="InterPro" id="IPR027417">
    <property type="entry name" value="P-loop_NTPase"/>
</dbReference>
<dbReference type="InterPro" id="IPR053137">
    <property type="entry name" value="NLR-like"/>
</dbReference>
<dbReference type="STRING" id="227321.Q5B7D3"/>
<dbReference type="Pfam" id="PF01048">
    <property type="entry name" value="PNP_UDP_1"/>
    <property type="match status" value="1"/>
</dbReference>
<dbReference type="Pfam" id="PF13191">
    <property type="entry name" value="AAA_16"/>
    <property type="match status" value="1"/>
</dbReference>
<feature type="repeat" description="TPR" evidence="1">
    <location>
        <begin position="1131"/>
        <end position="1164"/>
    </location>
</feature>
<evidence type="ECO:0000256" key="1">
    <source>
        <dbReference type="PROSITE-ProRule" id="PRU00339"/>
    </source>
</evidence>
<dbReference type="SUPFAM" id="SSF53167">
    <property type="entry name" value="Purine and uridine phosphorylases"/>
    <property type="match status" value="1"/>
</dbReference>